<dbReference type="Gene3D" id="3.60.21.10">
    <property type="match status" value="1"/>
</dbReference>
<dbReference type="SUPFAM" id="SSF56300">
    <property type="entry name" value="Metallo-dependent phosphatases"/>
    <property type="match status" value="1"/>
</dbReference>
<sequence>MQRFRRIRKAWKAITLCFLTLFSLFYIGIIEPNWIDAHPVSVTLPHLSPEFEGYKIVQLTDIHADEWMTADRLRRIIRIANRQNPDLVVLTGDYITMGVARFTPALHVLNQLTPKDGTIAILGNHDGYINPQILIGPMERAGVKVFQNQVRQIRRGNGILTIAGLGDAIAGHAKIAQVLPQLPSTGAAILLVHEPDFADETAATHRFDLQLSGHSHGGQISLPFLNIRRITPRLAKKYPTGLYHIEDLLQYTSRGLGLASNVRVRLNCRPEIAVFTLHAPPQSTLKS</sequence>
<evidence type="ECO:0000313" key="4">
    <source>
        <dbReference type="EMBL" id="MBE9031958.1"/>
    </source>
</evidence>
<keyword evidence="1" id="KW-0479">Metal-binding</keyword>
<name>A0A928VQJ3_9CYAN</name>
<dbReference type="EMBL" id="JADEXQ010000082">
    <property type="protein sequence ID" value="MBE9031958.1"/>
    <property type="molecule type" value="Genomic_DNA"/>
</dbReference>
<keyword evidence="5" id="KW-1185">Reference proteome</keyword>
<dbReference type="GO" id="GO:0009245">
    <property type="term" value="P:lipid A biosynthetic process"/>
    <property type="evidence" value="ECO:0007669"/>
    <property type="project" value="TreeGrafter"/>
</dbReference>
<organism evidence="4 5">
    <name type="scientific">Romeriopsis navalis LEGE 11480</name>
    <dbReference type="NCBI Taxonomy" id="2777977"/>
    <lineage>
        <taxon>Bacteria</taxon>
        <taxon>Bacillati</taxon>
        <taxon>Cyanobacteriota</taxon>
        <taxon>Cyanophyceae</taxon>
        <taxon>Leptolyngbyales</taxon>
        <taxon>Leptolyngbyaceae</taxon>
        <taxon>Romeriopsis</taxon>
        <taxon>Romeriopsis navalis</taxon>
    </lineage>
</organism>
<evidence type="ECO:0000313" key="5">
    <source>
        <dbReference type="Proteomes" id="UP000625316"/>
    </source>
</evidence>
<dbReference type="InterPro" id="IPR029052">
    <property type="entry name" value="Metallo-depent_PP-like"/>
</dbReference>
<dbReference type="PANTHER" id="PTHR31302">
    <property type="entry name" value="TRANSMEMBRANE PROTEIN WITH METALLOPHOSPHOESTERASE DOMAIN-RELATED"/>
    <property type="match status" value="1"/>
</dbReference>
<dbReference type="AlphaFoldDB" id="A0A928VQJ3"/>
<evidence type="ECO:0000256" key="2">
    <source>
        <dbReference type="ARBA" id="ARBA00022801"/>
    </source>
</evidence>
<dbReference type="InterPro" id="IPR004843">
    <property type="entry name" value="Calcineurin-like_PHP"/>
</dbReference>
<evidence type="ECO:0000256" key="1">
    <source>
        <dbReference type="ARBA" id="ARBA00022723"/>
    </source>
</evidence>
<dbReference type="GO" id="GO:0046872">
    <property type="term" value="F:metal ion binding"/>
    <property type="evidence" value="ECO:0007669"/>
    <property type="project" value="UniProtKB-KW"/>
</dbReference>
<dbReference type="GO" id="GO:0016020">
    <property type="term" value="C:membrane"/>
    <property type="evidence" value="ECO:0007669"/>
    <property type="project" value="GOC"/>
</dbReference>
<dbReference type="CDD" id="cd07385">
    <property type="entry name" value="MPP_YkuE_C"/>
    <property type="match status" value="1"/>
</dbReference>
<gene>
    <name evidence="4" type="ORF">IQ266_19665</name>
</gene>
<reference evidence="4" key="1">
    <citation type="submission" date="2020-10" db="EMBL/GenBank/DDBJ databases">
        <authorList>
            <person name="Castelo-Branco R."/>
            <person name="Eusebio N."/>
            <person name="Adriana R."/>
            <person name="Vieira A."/>
            <person name="Brugerolle De Fraissinette N."/>
            <person name="Rezende De Castro R."/>
            <person name="Schneider M.P."/>
            <person name="Vasconcelos V."/>
            <person name="Leao P.N."/>
        </authorList>
    </citation>
    <scope>NUCLEOTIDE SEQUENCE</scope>
    <source>
        <strain evidence="4">LEGE 11480</strain>
    </source>
</reference>
<keyword evidence="2" id="KW-0378">Hydrolase</keyword>
<dbReference type="Proteomes" id="UP000625316">
    <property type="component" value="Unassembled WGS sequence"/>
</dbReference>
<feature type="domain" description="Calcineurin-like phosphoesterase" evidence="3">
    <location>
        <begin position="55"/>
        <end position="217"/>
    </location>
</feature>
<protein>
    <submittedName>
        <fullName evidence="4">Metallophosphoesterase</fullName>
    </submittedName>
</protein>
<evidence type="ECO:0000259" key="3">
    <source>
        <dbReference type="Pfam" id="PF00149"/>
    </source>
</evidence>
<proteinExistence type="predicted"/>
<dbReference type="RefSeq" id="WP_264326782.1">
    <property type="nucleotide sequence ID" value="NZ_JADEXQ010000082.1"/>
</dbReference>
<dbReference type="InterPro" id="IPR051158">
    <property type="entry name" value="Metallophosphoesterase_sf"/>
</dbReference>
<comment type="caution">
    <text evidence="4">The sequence shown here is derived from an EMBL/GenBank/DDBJ whole genome shotgun (WGS) entry which is preliminary data.</text>
</comment>
<accession>A0A928VQJ3</accession>
<dbReference type="PANTHER" id="PTHR31302:SF31">
    <property type="entry name" value="PHOSPHODIESTERASE YAEI"/>
    <property type="match status" value="1"/>
</dbReference>
<dbReference type="Pfam" id="PF00149">
    <property type="entry name" value="Metallophos"/>
    <property type="match status" value="1"/>
</dbReference>
<dbReference type="GO" id="GO:0008758">
    <property type="term" value="F:UDP-2,3-diacylglucosamine hydrolase activity"/>
    <property type="evidence" value="ECO:0007669"/>
    <property type="project" value="TreeGrafter"/>
</dbReference>